<dbReference type="InterPro" id="IPR029058">
    <property type="entry name" value="AB_hydrolase_fold"/>
</dbReference>
<comment type="caution">
    <text evidence="2">The sequence shown here is derived from an EMBL/GenBank/DDBJ whole genome shotgun (WGS) entry which is preliminary data.</text>
</comment>
<accession>A0A542YVM1</accession>
<dbReference type="SUPFAM" id="SSF53474">
    <property type="entry name" value="alpha/beta-Hydrolases"/>
    <property type="match status" value="1"/>
</dbReference>
<dbReference type="PANTHER" id="PTHR46623">
    <property type="entry name" value="CARBOXYMETHYLENEBUTENOLIDASE-RELATED"/>
    <property type="match status" value="1"/>
</dbReference>
<sequence>MRLTRLVTPLLVLGLLAGCGTDGDDGDDGAPGTRPQDAAASTTRTAPAQGQDPSTSPEEATTEEATTEEATKPPCDAGERAEWHDLMGTGGPDAFQLGEGGPGVVLLHQNDGRACAWVPFADQLAAQGYAVLVPVMESGTWPQPVIARGAEQLRGGGSDSIALVGASMGGTYAIAAAPDLAQPPDVVVAVSAPGYYRGASARDVIGDLTLPVLLVAAQEDAGFADEGQTMAAAAQDAELVILPGYAHGIRLLEQDPDAARAVLDALHEHVPVDAGAD</sequence>
<dbReference type="AlphaFoldDB" id="A0A542YVM1"/>
<dbReference type="PANTHER" id="PTHR46623:SF6">
    <property type="entry name" value="ALPHA_BETA-HYDROLASES SUPERFAMILY PROTEIN"/>
    <property type="match status" value="1"/>
</dbReference>
<protein>
    <recommendedName>
        <fullName evidence="4">Dienelactone hydrolase</fullName>
    </recommendedName>
</protein>
<keyword evidence="3" id="KW-1185">Reference proteome</keyword>
<dbReference type="EMBL" id="VFOP01000001">
    <property type="protein sequence ID" value="TQL52112.1"/>
    <property type="molecule type" value="Genomic_DNA"/>
</dbReference>
<dbReference type="Gene3D" id="3.40.50.1820">
    <property type="entry name" value="alpha/beta hydrolase"/>
    <property type="match status" value="1"/>
</dbReference>
<dbReference type="PROSITE" id="PS51257">
    <property type="entry name" value="PROKAR_LIPOPROTEIN"/>
    <property type="match status" value="1"/>
</dbReference>
<evidence type="ECO:0000313" key="2">
    <source>
        <dbReference type="EMBL" id="TQL52112.1"/>
    </source>
</evidence>
<evidence type="ECO:0008006" key="4">
    <source>
        <dbReference type="Google" id="ProtNLM"/>
    </source>
</evidence>
<reference evidence="2 3" key="1">
    <citation type="submission" date="2019-06" db="EMBL/GenBank/DDBJ databases">
        <title>Sequencing the genomes of 1000 actinobacteria strains.</title>
        <authorList>
            <person name="Klenk H.-P."/>
        </authorList>
    </citation>
    <scope>NUCLEOTIDE SEQUENCE [LARGE SCALE GENOMIC DNA]</scope>
    <source>
        <strain evidence="2 3">DSM 12335</strain>
    </source>
</reference>
<gene>
    <name evidence="2" type="ORF">FB467_3283</name>
</gene>
<dbReference type="Proteomes" id="UP000319516">
    <property type="component" value="Unassembled WGS sequence"/>
</dbReference>
<feature type="region of interest" description="Disordered" evidence="1">
    <location>
        <begin position="22"/>
        <end position="90"/>
    </location>
</feature>
<dbReference type="OrthoDB" id="3787743at2"/>
<organism evidence="2 3">
    <name type="scientific">Ornithinicoccus hortensis</name>
    <dbReference type="NCBI Taxonomy" id="82346"/>
    <lineage>
        <taxon>Bacteria</taxon>
        <taxon>Bacillati</taxon>
        <taxon>Actinomycetota</taxon>
        <taxon>Actinomycetes</taxon>
        <taxon>Micrococcales</taxon>
        <taxon>Intrasporangiaceae</taxon>
        <taxon>Ornithinicoccus</taxon>
    </lineage>
</organism>
<dbReference type="RefSeq" id="WP_141786026.1">
    <property type="nucleotide sequence ID" value="NZ_BAAAIK010000001.1"/>
</dbReference>
<name>A0A542YVM1_9MICO</name>
<proteinExistence type="predicted"/>
<feature type="compositionally biased region" description="Polar residues" evidence="1">
    <location>
        <begin position="39"/>
        <end position="57"/>
    </location>
</feature>
<dbReference type="InterPro" id="IPR051049">
    <property type="entry name" value="Dienelactone_hydrolase-like"/>
</dbReference>
<evidence type="ECO:0000256" key="1">
    <source>
        <dbReference type="SAM" id="MobiDB-lite"/>
    </source>
</evidence>
<evidence type="ECO:0000313" key="3">
    <source>
        <dbReference type="Proteomes" id="UP000319516"/>
    </source>
</evidence>